<organism evidence="1 2">
    <name type="scientific">Sphingomonas trueperi</name>
    <dbReference type="NCBI Taxonomy" id="53317"/>
    <lineage>
        <taxon>Bacteria</taxon>
        <taxon>Pseudomonadati</taxon>
        <taxon>Pseudomonadota</taxon>
        <taxon>Alphaproteobacteria</taxon>
        <taxon>Sphingomonadales</taxon>
        <taxon>Sphingomonadaceae</taxon>
        <taxon>Sphingomonas</taxon>
    </lineage>
</organism>
<protein>
    <submittedName>
        <fullName evidence="1">Uncharacterized protein</fullName>
    </submittedName>
</protein>
<proteinExistence type="predicted"/>
<comment type="caution">
    <text evidence="1">The sequence shown here is derived from an EMBL/GenBank/DDBJ whole genome shotgun (WGS) entry which is preliminary data.</text>
</comment>
<sequence>MGKIASFVLVVVCGLIVPGGFHVGPLDRLPPEAYLDPVDQEIARTGVGKPGRPFPCAREVKFGDTAVVESGPTDRCVRMEQSRLWRGLWRNEFEGQRFCPKPVADCSDAAPGERIWFTQGAFMGEEGAVYEVTFVGRRTQYRGTYGHLGMSDHEVIVDRPLSIRLVEAPPSP</sequence>
<gene>
    <name evidence="1" type="ORF">GGR89_002632</name>
</gene>
<evidence type="ECO:0000313" key="1">
    <source>
        <dbReference type="EMBL" id="NJB98301.1"/>
    </source>
</evidence>
<evidence type="ECO:0000313" key="2">
    <source>
        <dbReference type="Proteomes" id="UP000531251"/>
    </source>
</evidence>
<dbReference type="RefSeq" id="WP_125976647.1">
    <property type="nucleotide sequence ID" value="NZ_BAAADY010000003.1"/>
</dbReference>
<name>A0A7X5Y2M0_9SPHN</name>
<keyword evidence="2" id="KW-1185">Reference proteome</keyword>
<accession>A0A7X5Y2M0</accession>
<dbReference type="EMBL" id="JAATJB010000007">
    <property type="protein sequence ID" value="NJB98301.1"/>
    <property type="molecule type" value="Genomic_DNA"/>
</dbReference>
<reference evidence="1 2" key="1">
    <citation type="submission" date="2020-03" db="EMBL/GenBank/DDBJ databases">
        <title>Genomic Encyclopedia of Type Strains, Phase IV (KMG-IV): sequencing the most valuable type-strain genomes for metagenomic binning, comparative biology and taxonomic classification.</title>
        <authorList>
            <person name="Goeker M."/>
        </authorList>
    </citation>
    <scope>NUCLEOTIDE SEQUENCE [LARGE SCALE GENOMIC DNA]</scope>
    <source>
        <strain evidence="1 2">DSM 7225</strain>
    </source>
</reference>
<dbReference type="AlphaFoldDB" id="A0A7X5Y2M0"/>
<dbReference type="Proteomes" id="UP000531251">
    <property type="component" value="Unassembled WGS sequence"/>
</dbReference>